<dbReference type="AlphaFoldDB" id="A0A8H7D674"/>
<keyword evidence="4" id="KW-1185">Reference proteome</keyword>
<dbReference type="PIRSF" id="PIRSF013171">
    <property type="entry name" value="Pur_nuclsid_perm"/>
    <property type="match status" value="1"/>
</dbReference>
<proteinExistence type="inferred from homology"/>
<dbReference type="Gene3D" id="3.40.50.1580">
    <property type="entry name" value="Nucleoside phosphorylase domain"/>
    <property type="match status" value="1"/>
</dbReference>
<protein>
    <submittedName>
        <fullName evidence="3">Purine nucleoside</fullName>
    </submittedName>
</protein>
<comment type="caution">
    <text evidence="3">The sequence shown here is derived from an EMBL/GenBank/DDBJ whole genome shotgun (WGS) entry which is preliminary data.</text>
</comment>
<dbReference type="GO" id="GO:0055085">
    <property type="term" value="P:transmembrane transport"/>
    <property type="evidence" value="ECO:0007669"/>
    <property type="project" value="InterPro"/>
</dbReference>
<feature type="chain" id="PRO_5034477621" evidence="2">
    <location>
        <begin position="23"/>
        <end position="374"/>
    </location>
</feature>
<sequence>MARWPLLSVLSCLLFGVSWTSALITPKVFILTMFDSEANVWFDIPEFNVLAQNITIPGFSPLYPDAHCTSDGNVCLLTTGQGEINAASTISALLYSRNFNLTSTYFLVAGIAGVNPKLATIGSVTFARYAVQVGLQYEVDAREIPANFQTGYFPQGSTGPGQLPGSWDGTEVFEVNENLRQLAFALAKTATLNDTDDAKAARAMYGTVATFAKGASAPGIVLCDTATSDTFWSGNLLGNAFENTTKVFTNGAGAYCTTQQEDNATLQALMRGALFHFVDFGRIIVMRSASDFDRPPPGQDVVANLIGATPGFNPSLLNLHLAGVKVVQGIVSQWNNRFAQGVRPDNYVGDVFGSLGGEPDFGPGSIFGGKPARA</sequence>
<name>A0A8H7D674_9AGAR</name>
<dbReference type="EMBL" id="JACAZI010000005">
    <property type="protein sequence ID" value="KAF7360356.1"/>
    <property type="molecule type" value="Genomic_DNA"/>
</dbReference>
<evidence type="ECO:0000313" key="4">
    <source>
        <dbReference type="Proteomes" id="UP000620124"/>
    </source>
</evidence>
<feature type="signal peptide" evidence="2">
    <location>
        <begin position="1"/>
        <end position="22"/>
    </location>
</feature>
<keyword evidence="2" id="KW-0732">Signal</keyword>
<comment type="similarity">
    <text evidence="1">Belongs to the NUP family.</text>
</comment>
<dbReference type="GO" id="GO:0009116">
    <property type="term" value="P:nucleoside metabolic process"/>
    <property type="evidence" value="ECO:0007669"/>
    <property type="project" value="InterPro"/>
</dbReference>
<dbReference type="PANTHER" id="PTHR38643">
    <property type="entry name" value="PURINE NUCLEOSIDE PERMEASE C285.05-RELATED"/>
    <property type="match status" value="1"/>
</dbReference>
<evidence type="ECO:0000256" key="2">
    <source>
        <dbReference type="SAM" id="SignalP"/>
    </source>
</evidence>
<reference evidence="3" key="1">
    <citation type="submission" date="2020-05" db="EMBL/GenBank/DDBJ databases">
        <title>Mycena genomes resolve the evolution of fungal bioluminescence.</title>
        <authorList>
            <person name="Tsai I.J."/>
        </authorList>
    </citation>
    <scope>NUCLEOTIDE SEQUENCE</scope>
    <source>
        <strain evidence="3">CCC161011</strain>
    </source>
</reference>
<comment type="function">
    <text evidence="1">Nucleoside permease that transports adenosine and guanosine.</text>
</comment>
<evidence type="ECO:0000313" key="3">
    <source>
        <dbReference type="EMBL" id="KAF7360356.1"/>
    </source>
</evidence>
<dbReference type="InterPro" id="IPR009486">
    <property type="entry name" value="Pur_nuclsid_perm"/>
</dbReference>
<dbReference type="GO" id="GO:0003824">
    <property type="term" value="F:catalytic activity"/>
    <property type="evidence" value="ECO:0007669"/>
    <property type="project" value="InterPro"/>
</dbReference>
<dbReference type="OrthoDB" id="2331083at2759"/>
<organism evidence="3 4">
    <name type="scientific">Mycena venus</name>
    <dbReference type="NCBI Taxonomy" id="2733690"/>
    <lineage>
        <taxon>Eukaryota</taxon>
        <taxon>Fungi</taxon>
        <taxon>Dikarya</taxon>
        <taxon>Basidiomycota</taxon>
        <taxon>Agaricomycotina</taxon>
        <taxon>Agaricomycetes</taxon>
        <taxon>Agaricomycetidae</taxon>
        <taxon>Agaricales</taxon>
        <taxon>Marasmiineae</taxon>
        <taxon>Mycenaceae</taxon>
        <taxon>Mycena</taxon>
    </lineage>
</organism>
<accession>A0A8H7D674</accession>
<dbReference type="PANTHER" id="PTHR38643:SF1">
    <property type="entry name" value="PURINE NUCLEOSIDE PERMEASE C285.05-RELATED"/>
    <property type="match status" value="1"/>
</dbReference>
<gene>
    <name evidence="3" type="ORF">MVEN_00765300</name>
</gene>
<dbReference type="Pfam" id="PF06516">
    <property type="entry name" value="NUP"/>
    <property type="match status" value="1"/>
</dbReference>
<evidence type="ECO:0000256" key="1">
    <source>
        <dbReference type="PIRNR" id="PIRNR013171"/>
    </source>
</evidence>
<dbReference type="InterPro" id="IPR035994">
    <property type="entry name" value="Nucleoside_phosphorylase_sf"/>
</dbReference>
<dbReference type="Proteomes" id="UP000620124">
    <property type="component" value="Unassembled WGS sequence"/>
</dbReference>
<keyword evidence="1" id="KW-0813">Transport</keyword>
<dbReference type="GO" id="GO:0005783">
    <property type="term" value="C:endoplasmic reticulum"/>
    <property type="evidence" value="ECO:0007669"/>
    <property type="project" value="TreeGrafter"/>
</dbReference>